<organism evidence="2 3">
    <name type="scientific">Trametes pubescens</name>
    <name type="common">White-rot fungus</name>
    <dbReference type="NCBI Taxonomy" id="154538"/>
    <lineage>
        <taxon>Eukaryota</taxon>
        <taxon>Fungi</taxon>
        <taxon>Dikarya</taxon>
        <taxon>Basidiomycota</taxon>
        <taxon>Agaricomycotina</taxon>
        <taxon>Agaricomycetes</taxon>
        <taxon>Polyporales</taxon>
        <taxon>Polyporaceae</taxon>
        <taxon>Trametes</taxon>
    </lineage>
</organism>
<feature type="region of interest" description="Disordered" evidence="1">
    <location>
        <begin position="221"/>
        <end position="424"/>
    </location>
</feature>
<evidence type="ECO:0000313" key="3">
    <source>
        <dbReference type="Proteomes" id="UP000184267"/>
    </source>
</evidence>
<protein>
    <recommendedName>
        <fullName evidence="4">Origin recognition complex subunit 6</fullName>
    </recommendedName>
</protein>
<dbReference type="OrthoDB" id="3358956at2759"/>
<dbReference type="AlphaFoldDB" id="A0A1M2W4A2"/>
<keyword evidence="3" id="KW-1185">Reference proteome</keyword>
<evidence type="ECO:0000313" key="2">
    <source>
        <dbReference type="EMBL" id="OJT14679.1"/>
    </source>
</evidence>
<evidence type="ECO:0000256" key="1">
    <source>
        <dbReference type="SAM" id="MobiDB-lite"/>
    </source>
</evidence>
<accession>A0A1M2W4A2</accession>
<dbReference type="EMBL" id="MNAD01000252">
    <property type="protein sequence ID" value="OJT14679.1"/>
    <property type="molecule type" value="Genomic_DNA"/>
</dbReference>
<feature type="compositionally biased region" description="Polar residues" evidence="1">
    <location>
        <begin position="384"/>
        <end position="401"/>
    </location>
</feature>
<proteinExistence type="predicted"/>
<dbReference type="OMA" id="EALHEFC"/>
<gene>
    <name evidence="2" type="ORF">TRAPUB_8732</name>
</gene>
<dbReference type="STRING" id="154538.A0A1M2W4A2"/>
<evidence type="ECO:0008006" key="4">
    <source>
        <dbReference type="Google" id="ProtNLM"/>
    </source>
</evidence>
<dbReference type="Proteomes" id="UP000184267">
    <property type="component" value="Unassembled WGS sequence"/>
</dbReference>
<name>A0A1M2W4A2_TRAPU</name>
<feature type="compositionally biased region" description="Low complexity" evidence="1">
    <location>
        <begin position="221"/>
        <end position="249"/>
    </location>
</feature>
<sequence>MSRAHQLLLKKLCHNDETLERAKAILNTASIKTAPGSGYELGQGSSGLSAICAYIAAEELGDTDVTEQIAQAASCLKPKLFKTALNTVKGALSAAAKAQAQAKAAAASPSKAARTVTYNALLGEKKIGRKGMVLGWMQDAERALMATREARRRFTSYDAVTVAVFCWTCQLMGLGKKADPETLLGTYGVREDQFNEITEALHEFCQETAKKIEADVASLRATKSPSKSAASPSKVAASPTKAPKEAVLPPALPPPTPSRNPEKATALTRSPSKSALRAPSADLSPRKTPSHKRKVVFDGPLAEVDEEEFDALATPSKRQKFSSPLKEDASTPRKSSRLAQISTADEEDTAPSSARKTLELLRQAGRGTTPGSTPTTPRKPRIASQPSSVHSTRSGRSQPMTPSRRKPGLGTIHEDEERVGRRRYRPAFADTQQWMRADARLERTLKPWAERWRELVGRCGGDVWEAARTAGEERRGAIKAVGAAS</sequence>
<feature type="compositionally biased region" description="Low complexity" evidence="1">
    <location>
        <begin position="365"/>
        <end position="376"/>
    </location>
</feature>
<comment type="caution">
    <text evidence="2">The sequence shown here is derived from an EMBL/GenBank/DDBJ whole genome shotgun (WGS) entry which is preliminary data.</text>
</comment>
<reference evidence="2 3" key="1">
    <citation type="submission" date="2016-10" db="EMBL/GenBank/DDBJ databases">
        <title>Genome sequence of the basidiomycete white-rot fungus Trametes pubescens.</title>
        <authorList>
            <person name="Makela M.R."/>
            <person name="Granchi Z."/>
            <person name="Peng M."/>
            <person name="De Vries R.P."/>
            <person name="Grigoriev I."/>
            <person name="Riley R."/>
            <person name="Hilden K."/>
        </authorList>
    </citation>
    <scope>NUCLEOTIDE SEQUENCE [LARGE SCALE GENOMIC DNA]</scope>
    <source>
        <strain evidence="2 3">FBCC735</strain>
    </source>
</reference>